<dbReference type="RefSeq" id="WP_084284250.1">
    <property type="nucleotide sequence ID" value="NZ_FWXJ01000011.1"/>
</dbReference>
<dbReference type="Proteomes" id="UP000192708">
    <property type="component" value="Unassembled WGS sequence"/>
</dbReference>
<gene>
    <name evidence="1" type="ORF">SAMN06296008_11115</name>
</gene>
<reference evidence="1 2" key="1">
    <citation type="submission" date="2017-04" db="EMBL/GenBank/DDBJ databases">
        <authorList>
            <person name="Afonso C.L."/>
            <person name="Miller P.J."/>
            <person name="Scott M.A."/>
            <person name="Spackman E."/>
            <person name="Goraichik I."/>
            <person name="Dimitrov K.M."/>
            <person name="Suarez D.L."/>
            <person name="Swayne D.E."/>
        </authorList>
    </citation>
    <scope>NUCLEOTIDE SEQUENCE [LARGE SCALE GENOMIC DNA]</scope>
    <source>
        <strain evidence="1 2">VK13</strain>
    </source>
</reference>
<sequence length="233" mass="27476">MPRIQWIPVNLNDHSQEPMNITYFPPEPAFAYYLKQRKDSLLMKCPAFSEQLKNTYVIKSPYDISFKYDKESKKLKTNKVNQEFYNDNINFRVSETDPIIVHFFPRYLFLTDSKNPLQIIQMPLILRPTKIGMVTGAFDISKWVRPIEFAFELYDENPIHILRGDPLFLVKFISSDATPIHLEKGLMTPDILALTKNCIRVKKLIPQMNLKTLYSMSEDYVNLMQDKIWEDKN</sequence>
<evidence type="ECO:0000313" key="2">
    <source>
        <dbReference type="Proteomes" id="UP000192708"/>
    </source>
</evidence>
<dbReference type="AlphaFoldDB" id="A0A1W2B194"/>
<keyword evidence="2" id="KW-1185">Reference proteome</keyword>
<proteinExistence type="predicted"/>
<protein>
    <submittedName>
        <fullName evidence="1">Uncharacterized protein</fullName>
    </submittedName>
</protein>
<dbReference type="EMBL" id="FWXJ01000011">
    <property type="protein sequence ID" value="SMC66709.1"/>
    <property type="molecule type" value="Genomic_DNA"/>
</dbReference>
<organism evidence="1 2">
    <name type="scientific">Polynucleobacter kasalickyi</name>
    <dbReference type="NCBI Taxonomy" id="1938817"/>
    <lineage>
        <taxon>Bacteria</taxon>
        <taxon>Pseudomonadati</taxon>
        <taxon>Pseudomonadota</taxon>
        <taxon>Betaproteobacteria</taxon>
        <taxon>Burkholderiales</taxon>
        <taxon>Burkholderiaceae</taxon>
        <taxon>Polynucleobacter</taxon>
    </lineage>
</organism>
<name>A0A1W2B194_9BURK</name>
<evidence type="ECO:0000313" key="1">
    <source>
        <dbReference type="EMBL" id="SMC66709.1"/>
    </source>
</evidence>
<accession>A0A1W2B194</accession>
<dbReference type="OrthoDB" id="7401736at2"/>